<dbReference type="GO" id="GO:0007189">
    <property type="term" value="P:adenylate cyclase-activating G protein-coupled receptor signaling pathway"/>
    <property type="evidence" value="ECO:0007669"/>
    <property type="project" value="TreeGrafter"/>
</dbReference>
<evidence type="ECO:0000256" key="19">
    <source>
        <dbReference type="ARBA" id="ARBA00070496"/>
    </source>
</evidence>
<evidence type="ECO:0000259" key="26">
    <source>
        <dbReference type="PROSITE" id="PS50125"/>
    </source>
</evidence>
<organism evidence="27 28">
    <name type="scientific">Sitophilus oryzae</name>
    <name type="common">Rice weevil</name>
    <name type="synonym">Curculio oryzae</name>
    <dbReference type="NCBI Taxonomy" id="7048"/>
    <lineage>
        <taxon>Eukaryota</taxon>
        <taxon>Metazoa</taxon>
        <taxon>Ecdysozoa</taxon>
        <taxon>Arthropoda</taxon>
        <taxon>Hexapoda</taxon>
        <taxon>Insecta</taxon>
        <taxon>Pterygota</taxon>
        <taxon>Neoptera</taxon>
        <taxon>Endopterygota</taxon>
        <taxon>Coleoptera</taxon>
        <taxon>Polyphaga</taxon>
        <taxon>Cucujiformia</taxon>
        <taxon>Curculionidae</taxon>
        <taxon>Dryophthorinae</taxon>
        <taxon>Sitophilus</taxon>
    </lineage>
</organism>
<evidence type="ECO:0000256" key="20">
    <source>
        <dbReference type="ARBA" id="ARBA00081225"/>
    </source>
</evidence>
<evidence type="ECO:0000313" key="28">
    <source>
        <dbReference type="RefSeq" id="XP_030763677.1"/>
    </source>
</evidence>
<dbReference type="Pfam" id="PF00211">
    <property type="entry name" value="Guanylate_cyc"/>
    <property type="match status" value="2"/>
</dbReference>
<feature type="transmembrane region" description="Helical" evidence="25">
    <location>
        <begin position="1063"/>
        <end position="1086"/>
    </location>
</feature>
<evidence type="ECO:0000256" key="17">
    <source>
        <dbReference type="ARBA" id="ARBA00023211"/>
    </source>
</evidence>
<feature type="region of interest" description="Disordered" evidence="24">
    <location>
        <begin position="1"/>
        <end position="21"/>
    </location>
</feature>
<sequence length="1401" mass="159154">MKMSSGHKNSVTYLKQGSIQDDPPTDVIDEEQVHLSLDPKLQMYLAQISQESGCWGRFLPIPFERASRKSWWDPTFDSEILEDQYKISSYINSRIKFRFALGYTMCIASCWLVYILCNGLLSTSHSWILKTILFILLLLYNIFVLLLTYTRIFQRHMFTICFVYALSCVVISFLFTLATRRLSVGHFSVCVQLLILFYTLVPLKLYAGLSLAVLYSVAFELMVFVVTPELRPTENTATVVTMIFSHVATHLIGLHIYLMNNVRLRQTFMKVGQSLLVRKQLELEKKFKENMIHSLMPPSVANWLLRDDENFTRRQSSESGNNDLRSLFRPFNMDSMDNVSILFADIVGFTKMSSHKSAEELVEILNNLFQRFDDLCKEHCCEKISTLGDCYYCVSGCPTPRTDHARCCVEMGLSMIKAIKKFDREKHEGINMRVGIHTGTVLCGIVGTKRFKFDVWSNDVTLANKMESTGRPGMVHVSEKTSGFLHDRYFLEEGEVVSGLKTYFIIDRKTDRSPSYQGSFRAEGRQKYVNSLQLFVSPPASSVSLSPQTRPRVLSCDTSHMKGQNKNFLSPDSCIVKASSLPSILDSENEQDPPDGVNVENIKTPTSTASSGKYSMKIRNWKIPKFMRKTSTTSSKPDIDVDFVSGTTDASEDGYQQVPTIIESSNSLTRKKKDSCVTLAPRYEDFPVSRDILDIKSYISHSRSDIGAFDYSSPADFVRGGSYKSQFGRSYTGDISVLNRAGSSRTRRGRSPNPDAVEPMERARSATVTVSNISRPKRSLDVPCSRLSSVAQLDEFASAQSRKDSGIRSNSRRSSIQQIDNNHMNQEMLQHRVSGYYTSSQSSINSVPVTIKQSIKPINQVPPQVPKFIGLNLRKQSDRQLIKCMQDTSPKFLQFIAPPTSTWTLFFKDRDMEREYRANVHQVPVSNQMNTLANSRFNTYFDIFISLTVFLLISVGLAFVYGITNVWIITFSICLLLQVLNIGLCVVPVIKWMEGSCRCSTIFCRWNIFGAILVSLPMFSAVVNYGRSTDLGHCNTHLFTYLLFVGLIHFCNFTQLNCWMKSTIATILSGAFIVLVILKSCSLTTIETNSTESLNSSFVSMNQTSGVSEPKKYYVQNLDLLMNLFMLLILVWILNREFEIGYRFSFHANFVANRDKSRVQTLKNQADYLIYNIVPEHVADQLKKSAKYSENFKDVAIIFASIVNFNEMYDESFEGGKEYLRVLNELIGDFDELLDREEFRCVEKIKTIGSTFMAASGLDSEQRARQRDPNEHLYALMEFALEMQNVVENFNRNLLEFNLIIRIGYNFGDVTAAVIGNTKLYYDIWGDAVNIASRMDSTGVDGRIQVGEHCLNVLRNRFDFEKRGPVYVKGKDNMNVFLLKGRKEGCGNNHNGICVPEEEVK</sequence>
<feature type="domain" description="Guanylate cyclase" evidence="26">
    <location>
        <begin position="1196"/>
        <end position="1336"/>
    </location>
</feature>
<dbReference type="SMART" id="SM00044">
    <property type="entry name" value="CYCc"/>
    <property type="match status" value="2"/>
</dbReference>
<keyword evidence="17" id="KW-0464">Manganese</keyword>
<feature type="transmembrane region" description="Helical" evidence="25">
    <location>
        <begin position="157"/>
        <end position="178"/>
    </location>
</feature>
<dbReference type="GO" id="GO:0046872">
    <property type="term" value="F:metal ion binding"/>
    <property type="evidence" value="ECO:0007669"/>
    <property type="project" value="UniProtKB-KW"/>
</dbReference>
<comment type="subcellular location">
    <subcellularLocation>
        <location evidence="4">Cell membrane</location>
        <topology evidence="4">Multi-pass membrane protein</topology>
    </subcellularLocation>
</comment>
<feature type="transmembrane region" description="Helical" evidence="25">
    <location>
        <begin position="184"/>
        <end position="201"/>
    </location>
</feature>
<feature type="compositionally biased region" description="Polar residues" evidence="24">
    <location>
        <begin position="601"/>
        <end position="611"/>
    </location>
</feature>
<comment type="catalytic activity">
    <reaction evidence="1">
        <text>ATP = 3',5'-cyclic AMP + diphosphate</text>
        <dbReference type="Rhea" id="RHEA:15389"/>
        <dbReference type="ChEBI" id="CHEBI:30616"/>
        <dbReference type="ChEBI" id="CHEBI:33019"/>
        <dbReference type="ChEBI" id="CHEBI:58165"/>
        <dbReference type="EC" id="4.6.1.1"/>
    </reaction>
</comment>
<dbReference type="PROSITE" id="PS50125">
    <property type="entry name" value="GUANYLATE_CYCLASE_2"/>
    <property type="match status" value="2"/>
</dbReference>
<feature type="transmembrane region" description="Helical" evidence="25">
    <location>
        <begin position="208"/>
        <end position="227"/>
    </location>
</feature>
<gene>
    <name evidence="28" type="primary">LOC115888190</name>
</gene>
<evidence type="ECO:0000256" key="8">
    <source>
        <dbReference type="ARBA" id="ARBA00022723"/>
    </source>
</evidence>
<comment type="cofactor">
    <cofactor evidence="3">
        <name>Mg(2+)</name>
        <dbReference type="ChEBI" id="CHEBI:18420"/>
    </cofactor>
</comment>
<keyword evidence="11" id="KW-0067">ATP-binding</keyword>
<dbReference type="CTD" id="32485"/>
<dbReference type="FunFam" id="3.30.70.1230:FF:000008">
    <property type="entry name" value="Adenylate cyclase type 9"/>
    <property type="match status" value="1"/>
</dbReference>
<dbReference type="PROSITE" id="PS00452">
    <property type="entry name" value="GUANYLATE_CYCLASE_1"/>
    <property type="match status" value="1"/>
</dbReference>
<evidence type="ECO:0000256" key="21">
    <source>
        <dbReference type="ARBA" id="ARBA00081232"/>
    </source>
</evidence>
<feature type="transmembrane region" description="Helical" evidence="25">
    <location>
        <begin position="127"/>
        <end position="150"/>
    </location>
</feature>
<dbReference type="EC" id="4.6.1.1" evidence="5"/>
<comment type="similarity">
    <text evidence="23">Belongs to the adenylyl cyclase class-4/guanylyl cyclase family.</text>
</comment>
<dbReference type="InParanoid" id="A0A6J2YJW2"/>
<keyword evidence="8" id="KW-0479">Metal-binding</keyword>
<evidence type="ECO:0000256" key="2">
    <source>
        <dbReference type="ARBA" id="ARBA00001936"/>
    </source>
</evidence>
<dbReference type="FunCoup" id="A0A6J2YJW2">
    <property type="interactions" value="267"/>
</dbReference>
<feature type="transmembrane region" description="Helical" evidence="25">
    <location>
        <begin position="967"/>
        <end position="990"/>
    </location>
</feature>
<evidence type="ECO:0000256" key="25">
    <source>
        <dbReference type="SAM" id="Phobius"/>
    </source>
</evidence>
<evidence type="ECO:0000256" key="12">
    <source>
        <dbReference type="ARBA" id="ARBA00022842"/>
    </source>
</evidence>
<accession>A0A6J2YJW2</accession>
<reference evidence="28" key="1">
    <citation type="submission" date="2025-08" db="UniProtKB">
        <authorList>
            <consortium name="RefSeq"/>
        </authorList>
    </citation>
    <scope>IDENTIFICATION</scope>
    <source>
        <tissue evidence="28">Gonads</tissue>
    </source>
</reference>
<dbReference type="Gene3D" id="3.30.70.1230">
    <property type="entry name" value="Nucleotide cyclase"/>
    <property type="match status" value="2"/>
</dbReference>
<dbReference type="GO" id="GO:0035556">
    <property type="term" value="P:intracellular signal transduction"/>
    <property type="evidence" value="ECO:0007669"/>
    <property type="project" value="InterPro"/>
</dbReference>
<keyword evidence="7 25" id="KW-0812">Transmembrane</keyword>
<proteinExistence type="inferred from homology"/>
<evidence type="ECO:0000256" key="22">
    <source>
        <dbReference type="ARBA" id="ARBA00081427"/>
    </source>
</evidence>
<feature type="transmembrane region" description="Helical" evidence="25">
    <location>
        <begin position="939"/>
        <end position="961"/>
    </location>
</feature>
<feature type="compositionally biased region" description="Polar residues" evidence="24">
    <location>
        <begin position="1"/>
        <end position="19"/>
    </location>
</feature>
<keyword evidence="12" id="KW-0460">Magnesium</keyword>
<evidence type="ECO:0000256" key="16">
    <source>
        <dbReference type="ARBA" id="ARBA00023180"/>
    </source>
</evidence>
<feature type="transmembrane region" description="Helical" evidence="25">
    <location>
        <begin position="1002"/>
        <end position="1026"/>
    </location>
</feature>
<evidence type="ECO:0000256" key="6">
    <source>
        <dbReference type="ARBA" id="ARBA00022475"/>
    </source>
</evidence>
<protein>
    <recommendedName>
        <fullName evidence="19">Adenylate cyclase type 9</fullName>
        <ecNumber evidence="5">4.6.1.1</ecNumber>
    </recommendedName>
    <alternativeName>
        <fullName evidence="22">ATP pyrophosphate-lyase 9</fullName>
    </alternativeName>
    <alternativeName>
        <fullName evidence="20">Adenylate cyclase type IX</fullName>
    </alternativeName>
    <alternativeName>
        <fullName evidence="21">Adenylyl cyclase 9</fullName>
    </alternativeName>
</protein>
<dbReference type="FunFam" id="3.30.70.1230:FF:000014">
    <property type="entry name" value="adenylate cyclase type 9"/>
    <property type="match status" value="1"/>
</dbReference>
<dbReference type="RefSeq" id="XP_030763677.1">
    <property type="nucleotide sequence ID" value="XM_030907817.1"/>
</dbReference>
<dbReference type="GO" id="GO:0005886">
    <property type="term" value="C:plasma membrane"/>
    <property type="evidence" value="ECO:0007669"/>
    <property type="project" value="UniProtKB-SubCell"/>
</dbReference>
<evidence type="ECO:0000256" key="1">
    <source>
        <dbReference type="ARBA" id="ARBA00001593"/>
    </source>
</evidence>
<keyword evidence="16" id="KW-0325">Glycoprotein</keyword>
<evidence type="ECO:0000313" key="27">
    <source>
        <dbReference type="Proteomes" id="UP000504635"/>
    </source>
</evidence>
<feature type="transmembrane region" description="Helical" evidence="25">
    <location>
        <begin position="1038"/>
        <end position="1056"/>
    </location>
</feature>
<evidence type="ECO:0000256" key="14">
    <source>
        <dbReference type="ARBA" id="ARBA00022998"/>
    </source>
</evidence>
<dbReference type="Proteomes" id="UP000504635">
    <property type="component" value="Unplaced"/>
</dbReference>
<feature type="transmembrane region" description="Helical" evidence="25">
    <location>
        <begin position="239"/>
        <end position="260"/>
    </location>
</feature>
<evidence type="ECO:0000256" key="4">
    <source>
        <dbReference type="ARBA" id="ARBA00004651"/>
    </source>
</evidence>
<keyword evidence="6" id="KW-1003">Cell membrane</keyword>
<keyword evidence="15 25" id="KW-0472">Membrane</keyword>
<dbReference type="GeneID" id="115888190"/>
<evidence type="ECO:0000256" key="3">
    <source>
        <dbReference type="ARBA" id="ARBA00001946"/>
    </source>
</evidence>
<dbReference type="GO" id="GO:0006171">
    <property type="term" value="P:cAMP biosynthetic process"/>
    <property type="evidence" value="ECO:0007669"/>
    <property type="project" value="UniProtKB-KW"/>
</dbReference>
<evidence type="ECO:0000256" key="9">
    <source>
        <dbReference type="ARBA" id="ARBA00022737"/>
    </source>
</evidence>
<comment type="cofactor">
    <cofactor evidence="2">
        <name>Mn(2+)</name>
        <dbReference type="ChEBI" id="CHEBI:29035"/>
    </cofactor>
</comment>
<evidence type="ECO:0000256" key="10">
    <source>
        <dbReference type="ARBA" id="ARBA00022741"/>
    </source>
</evidence>
<evidence type="ECO:0000256" key="7">
    <source>
        <dbReference type="ARBA" id="ARBA00022692"/>
    </source>
</evidence>
<dbReference type="SUPFAM" id="SSF55073">
    <property type="entry name" value="Nucleotide cyclase"/>
    <property type="match status" value="2"/>
</dbReference>
<evidence type="ECO:0000256" key="15">
    <source>
        <dbReference type="ARBA" id="ARBA00023136"/>
    </source>
</evidence>
<dbReference type="GO" id="GO:0005524">
    <property type="term" value="F:ATP binding"/>
    <property type="evidence" value="ECO:0007669"/>
    <property type="project" value="UniProtKB-KW"/>
</dbReference>
<keyword evidence="14" id="KW-0115">cAMP biosynthesis</keyword>
<evidence type="ECO:0000256" key="23">
    <source>
        <dbReference type="RuleBase" id="RU000405"/>
    </source>
</evidence>
<feature type="region of interest" description="Disordered" evidence="24">
    <location>
        <begin position="586"/>
        <end position="611"/>
    </location>
</feature>
<dbReference type="InterPro" id="IPR001054">
    <property type="entry name" value="A/G_cyclase"/>
</dbReference>
<keyword evidence="9" id="KW-0677">Repeat</keyword>
<evidence type="ECO:0000256" key="13">
    <source>
        <dbReference type="ARBA" id="ARBA00022989"/>
    </source>
</evidence>
<keyword evidence="27" id="KW-1185">Reference proteome</keyword>
<keyword evidence="10" id="KW-0547">Nucleotide-binding</keyword>
<dbReference type="KEGG" id="soy:115888190"/>
<evidence type="ECO:0000256" key="24">
    <source>
        <dbReference type="SAM" id="MobiDB-lite"/>
    </source>
</evidence>
<dbReference type="CDD" id="cd07302">
    <property type="entry name" value="CHD"/>
    <property type="match status" value="2"/>
</dbReference>
<feature type="domain" description="Guanylate cyclase" evidence="26">
    <location>
        <begin position="340"/>
        <end position="467"/>
    </location>
</feature>
<dbReference type="PANTHER" id="PTHR45627:SF8">
    <property type="entry name" value="ADENYLATE CYCLASE TYPE 9"/>
    <property type="match status" value="1"/>
</dbReference>
<feature type="transmembrane region" description="Helical" evidence="25">
    <location>
        <begin position="100"/>
        <end position="121"/>
    </location>
</feature>
<evidence type="ECO:0000256" key="11">
    <source>
        <dbReference type="ARBA" id="ARBA00022840"/>
    </source>
</evidence>
<keyword evidence="18 23" id="KW-0456">Lyase</keyword>
<evidence type="ECO:0000256" key="5">
    <source>
        <dbReference type="ARBA" id="ARBA00012201"/>
    </source>
</evidence>
<keyword evidence="13 25" id="KW-1133">Transmembrane helix</keyword>
<feature type="transmembrane region" description="Helical" evidence="25">
    <location>
        <begin position="1113"/>
        <end position="1134"/>
    </location>
</feature>
<dbReference type="GO" id="GO:0004016">
    <property type="term" value="F:adenylate cyclase activity"/>
    <property type="evidence" value="ECO:0007669"/>
    <property type="project" value="UniProtKB-EC"/>
</dbReference>
<dbReference type="OrthoDB" id="10035433at2759"/>
<evidence type="ECO:0000256" key="18">
    <source>
        <dbReference type="ARBA" id="ARBA00023239"/>
    </source>
</evidence>
<dbReference type="InterPro" id="IPR018297">
    <property type="entry name" value="A/G_cyclase_CS"/>
</dbReference>
<dbReference type="PANTHER" id="PTHR45627">
    <property type="entry name" value="ADENYLATE CYCLASE TYPE 1"/>
    <property type="match status" value="1"/>
</dbReference>
<feature type="region of interest" description="Disordered" evidence="24">
    <location>
        <begin position="738"/>
        <end position="781"/>
    </location>
</feature>
<name>A0A6J2YJW2_SITOR</name>
<dbReference type="InterPro" id="IPR029787">
    <property type="entry name" value="Nucleotide_cyclase"/>
</dbReference>